<feature type="domain" description="PAS" evidence="7">
    <location>
        <begin position="105"/>
        <end position="125"/>
    </location>
</feature>
<keyword evidence="6" id="KW-0675">Receptor</keyword>
<dbReference type="SMART" id="SM00086">
    <property type="entry name" value="PAC"/>
    <property type="match status" value="1"/>
</dbReference>
<dbReference type="CDD" id="cd00130">
    <property type="entry name" value="PAS"/>
    <property type="match status" value="1"/>
</dbReference>
<dbReference type="PROSITE" id="PS50112">
    <property type="entry name" value="PAS"/>
    <property type="match status" value="1"/>
</dbReference>
<keyword evidence="2" id="KW-0716">Sensory transduction</keyword>
<name>A0A126X052_9APIA</name>
<dbReference type="InterPro" id="IPR000700">
    <property type="entry name" value="PAS-assoc_C"/>
</dbReference>
<dbReference type="Gene3D" id="3.30.450.20">
    <property type="entry name" value="PAS domain"/>
    <property type="match status" value="1"/>
</dbReference>
<dbReference type="PANTHER" id="PTHR47429">
    <property type="entry name" value="PROTEIN TWIN LOV 1"/>
    <property type="match status" value="1"/>
</dbReference>
<evidence type="ECO:0000256" key="1">
    <source>
        <dbReference type="ARBA" id="ARBA00022543"/>
    </source>
</evidence>
<accession>A0A126X052</accession>
<evidence type="ECO:0000256" key="6">
    <source>
        <dbReference type="ARBA" id="ARBA00023170"/>
    </source>
</evidence>
<organism evidence="9">
    <name type="scientific">Hydrocotyle umbellata</name>
    <dbReference type="NCBI Taxonomy" id="1475409"/>
    <lineage>
        <taxon>Eukaryota</taxon>
        <taxon>Viridiplantae</taxon>
        <taxon>Streptophyta</taxon>
        <taxon>Embryophyta</taxon>
        <taxon>Tracheophyta</taxon>
        <taxon>Spermatophyta</taxon>
        <taxon>Magnoliopsida</taxon>
        <taxon>eudicotyledons</taxon>
        <taxon>Gunneridae</taxon>
        <taxon>Pentapetalae</taxon>
        <taxon>asterids</taxon>
        <taxon>campanulids</taxon>
        <taxon>Apiales</taxon>
        <taxon>Araliaceae</taxon>
        <taxon>Hydrocotyle</taxon>
    </lineage>
</organism>
<keyword evidence="1" id="KW-0600">Photoreceptor protein</keyword>
<dbReference type="InterPro" id="IPR000014">
    <property type="entry name" value="PAS"/>
</dbReference>
<dbReference type="GO" id="GO:0009637">
    <property type="term" value="P:response to blue light"/>
    <property type="evidence" value="ECO:0007669"/>
    <property type="project" value="UniProtKB-ARBA"/>
</dbReference>
<keyword evidence="3" id="KW-0285">Flavoprotein</keyword>
<dbReference type="InterPro" id="IPR035965">
    <property type="entry name" value="PAS-like_dom_sf"/>
</dbReference>
<dbReference type="AlphaFoldDB" id="A0A126X052"/>
<feature type="domain" description="PAC" evidence="8">
    <location>
        <begin position="152"/>
        <end position="206"/>
    </location>
</feature>
<evidence type="ECO:0000259" key="8">
    <source>
        <dbReference type="PROSITE" id="PS50113"/>
    </source>
</evidence>
<protein>
    <submittedName>
        <fullName evidence="9">Putative LOV domain-containing protein</fullName>
    </submittedName>
</protein>
<keyword evidence="5" id="KW-0157">Chromophore</keyword>
<reference evidence="9" key="1">
    <citation type="journal article" date="2016" name="Proc. Natl. Acad. Sci. U.S.A.">
        <title>Functional and topological diversity of LOV domain photoreceptors.</title>
        <authorList>
            <person name="Glantz S.T."/>
            <person name="Carpenter E.J."/>
            <person name="Melkonian M."/>
            <person name="Gardner K.H."/>
            <person name="Boyden E.S."/>
            <person name="Wong G.K."/>
            <person name="Chow B.Y."/>
        </authorList>
    </citation>
    <scope>NUCLEOTIDE SEQUENCE</scope>
    <source>
        <strain evidence="9">OINM_2025685</strain>
    </source>
</reference>
<dbReference type="PANTHER" id="PTHR47429:SF2">
    <property type="entry name" value="PROTEIN TWIN LOV 1"/>
    <property type="match status" value="1"/>
</dbReference>
<evidence type="ECO:0000313" key="9">
    <source>
        <dbReference type="EMBL" id="AML78105.1"/>
    </source>
</evidence>
<dbReference type="EMBL" id="KU700305">
    <property type="protein sequence ID" value="AML78105.1"/>
    <property type="molecule type" value="mRNA"/>
</dbReference>
<keyword evidence="4" id="KW-0288">FMN</keyword>
<dbReference type="GO" id="GO:0009881">
    <property type="term" value="F:photoreceptor activity"/>
    <property type="evidence" value="ECO:0007669"/>
    <property type="project" value="UniProtKB-KW"/>
</dbReference>
<dbReference type="SUPFAM" id="SSF55785">
    <property type="entry name" value="PYP-like sensor domain (PAS domain)"/>
    <property type="match status" value="1"/>
</dbReference>
<dbReference type="NCBIfam" id="TIGR00229">
    <property type="entry name" value="sensory_box"/>
    <property type="match status" value="1"/>
</dbReference>
<evidence type="ECO:0000256" key="3">
    <source>
        <dbReference type="ARBA" id="ARBA00022630"/>
    </source>
</evidence>
<evidence type="ECO:0000259" key="7">
    <source>
        <dbReference type="PROSITE" id="PS50112"/>
    </source>
</evidence>
<dbReference type="GO" id="GO:0005634">
    <property type="term" value="C:nucleus"/>
    <property type="evidence" value="ECO:0007669"/>
    <property type="project" value="TreeGrafter"/>
</dbReference>
<dbReference type="Pfam" id="PF13426">
    <property type="entry name" value="PAS_9"/>
    <property type="match status" value="1"/>
</dbReference>
<dbReference type="InterPro" id="IPR001610">
    <property type="entry name" value="PAC"/>
</dbReference>
<dbReference type="PROSITE" id="PS50113">
    <property type="entry name" value="PAC"/>
    <property type="match status" value="1"/>
</dbReference>
<evidence type="ECO:0000256" key="4">
    <source>
        <dbReference type="ARBA" id="ARBA00022643"/>
    </source>
</evidence>
<proteinExistence type="evidence at transcript level"/>
<evidence type="ECO:0000256" key="5">
    <source>
        <dbReference type="ARBA" id="ARBA00022991"/>
    </source>
</evidence>
<evidence type="ECO:0000256" key="2">
    <source>
        <dbReference type="ARBA" id="ARBA00022606"/>
    </source>
</evidence>
<sequence length="241" mass="26243">MEVCSDSVAELDYLVALDSALADDKDIEDDEHCKAGEIEKRKAVTAMHNIFSMLTHYSELTGRLVCAKKCYGSVTGTLNTSLNISLGRIKQSFILTDPHLPDMPIVYASDAFLKLTGYSKNEVLGGNCRFLSGQNTDNSTLFQIKESIRTEQPCTVCLLNYRKDKSSFWNYLHISPVRNASGKIAYFVGVQIDANGDVQIDANGDKSGGKQVLSPAMRHLSAVGAVKVAVRSSSMCASTSK</sequence>